<name>A0A9P5Y981_9AGAR</name>
<reference evidence="2" key="1">
    <citation type="submission" date="2020-11" db="EMBL/GenBank/DDBJ databases">
        <authorList>
            <consortium name="DOE Joint Genome Institute"/>
            <person name="Ahrendt S."/>
            <person name="Riley R."/>
            <person name="Andreopoulos W."/>
            <person name="Labutti K."/>
            <person name="Pangilinan J."/>
            <person name="Ruiz-Duenas F.J."/>
            <person name="Barrasa J.M."/>
            <person name="Sanchez-Garcia M."/>
            <person name="Camarero S."/>
            <person name="Miyauchi S."/>
            <person name="Serrano A."/>
            <person name="Linde D."/>
            <person name="Babiker R."/>
            <person name="Drula E."/>
            <person name="Ayuso-Fernandez I."/>
            <person name="Pacheco R."/>
            <person name="Padilla G."/>
            <person name="Ferreira P."/>
            <person name="Barriuso J."/>
            <person name="Kellner H."/>
            <person name="Castanera R."/>
            <person name="Alfaro M."/>
            <person name="Ramirez L."/>
            <person name="Pisabarro A.G."/>
            <person name="Kuo A."/>
            <person name="Tritt A."/>
            <person name="Lipzen A."/>
            <person name="He G."/>
            <person name="Yan M."/>
            <person name="Ng V."/>
            <person name="Cullen D."/>
            <person name="Martin F."/>
            <person name="Rosso M.-N."/>
            <person name="Henrissat B."/>
            <person name="Hibbett D."/>
            <person name="Martinez A.T."/>
            <person name="Grigoriev I.V."/>
        </authorList>
    </citation>
    <scope>NUCLEOTIDE SEQUENCE</scope>
    <source>
        <strain evidence="2">CBS 247.69</strain>
    </source>
</reference>
<dbReference type="OrthoDB" id="5389493at2759"/>
<feature type="transmembrane region" description="Helical" evidence="1">
    <location>
        <begin position="209"/>
        <end position="230"/>
    </location>
</feature>
<dbReference type="EMBL" id="MU150262">
    <property type="protein sequence ID" value="KAF9463460.1"/>
    <property type="molecule type" value="Genomic_DNA"/>
</dbReference>
<keyword evidence="1" id="KW-0472">Membrane</keyword>
<keyword evidence="1" id="KW-1133">Transmembrane helix</keyword>
<keyword evidence="1" id="KW-0812">Transmembrane</keyword>
<evidence type="ECO:0000313" key="2">
    <source>
        <dbReference type="EMBL" id="KAF9463460.1"/>
    </source>
</evidence>
<comment type="caution">
    <text evidence="2">The sequence shown here is derived from an EMBL/GenBank/DDBJ whole genome shotgun (WGS) entry which is preliminary data.</text>
</comment>
<proteinExistence type="predicted"/>
<keyword evidence="3" id="KW-1185">Reference proteome</keyword>
<feature type="transmembrane region" description="Helical" evidence="1">
    <location>
        <begin position="78"/>
        <end position="103"/>
    </location>
</feature>
<accession>A0A9P5Y981</accession>
<dbReference type="AlphaFoldDB" id="A0A9P5Y981"/>
<sequence length="273" mass="30233">MSDIIYYIEIFTQFKSLGGAVAVGAFYFVSISKAFQETFQRPSLVVVMSTLFCAIRLPSFVMRALISEALSRGEIPNFNFFIAHQVLFGVGIVVLLYALYILVLTRELEETSNESLRELFTGTGPSTHPFNRFTGNQMVFWAIAMPAVVLGIVGPCLGEITNPNKGSALYQASTVMFLVLTILVVYRTFLTARAEITSGYQYSGESRGAGAYTICIISVLVLLRGCYGVATMGDLVEQNDEHLWYPLFVVPEILSVMTIVARRLTPPRYELPA</sequence>
<feature type="transmembrane region" description="Helical" evidence="1">
    <location>
        <begin position="138"/>
        <end position="157"/>
    </location>
</feature>
<evidence type="ECO:0000256" key="1">
    <source>
        <dbReference type="SAM" id="Phobius"/>
    </source>
</evidence>
<evidence type="ECO:0000313" key="3">
    <source>
        <dbReference type="Proteomes" id="UP000807353"/>
    </source>
</evidence>
<gene>
    <name evidence="2" type="ORF">BDZ94DRAFT_1236127</name>
</gene>
<organism evidence="2 3">
    <name type="scientific">Collybia nuda</name>
    <dbReference type="NCBI Taxonomy" id="64659"/>
    <lineage>
        <taxon>Eukaryota</taxon>
        <taxon>Fungi</taxon>
        <taxon>Dikarya</taxon>
        <taxon>Basidiomycota</taxon>
        <taxon>Agaricomycotina</taxon>
        <taxon>Agaricomycetes</taxon>
        <taxon>Agaricomycetidae</taxon>
        <taxon>Agaricales</taxon>
        <taxon>Tricholomatineae</taxon>
        <taxon>Clitocybaceae</taxon>
        <taxon>Collybia</taxon>
    </lineage>
</organism>
<feature type="transmembrane region" description="Helical" evidence="1">
    <location>
        <begin position="43"/>
        <end position="66"/>
    </location>
</feature>
<dbReference type="Proteomes" id="UP000807353">
    <property type="component" value="Unassembled WGS sequence"/>
</dbReference>
<feature type="transmembrane region" description="Helical" evidence="1">
    <location>
        <begin position="169"/>
        <end position="189"/>
    </location>
</feature>
<feature type="transmembrane region" description="Helical" evidence="1">
    <location>
        <begin position="6"/>
        <end position="31"/>
    </location>
</feature>
<protein>
    <submittedName>
        <fullName evidence="2">Uncharacterized protein</fullName>
    </submittedName>
</protein>
<feature type="transmembrane region" description="Helical" evidence="1">
    <location>
        <begin position="242"/>
        <end position="261"/>
    </location>
</feature>